<dbReference type="Proteomes" id="UP000807342">
    <property type="component" value="Unassembled WGS sequence"/>
</dbReference>
<sequence>MLMLSASSATFDERLIQRSGSGETDNSGSNSRLATPRDEDQPLNATIAMDSKHAAKLEAVASNRMEARLSPSVRSRKEYQGLYRVPPSLSSSSSLGAGERRGVSRVLPVVTRMMSSGSGSSVLQSPECEDPEVTYAKAKGMYSMPNRHIS</sequence>
<accession>A0A9P5WVV4</accession>
<reference evidence="2" key="1">
    <citation type="submission" date="2020-11" db="EMBL/GenBank/DDBJ databases">
        <authorList>
            <consortium name="DOE Joint Genome Institute"/>
            <person name="Ahrendt S."/>
            <person name="Riley R."/>
            <person name="Andreopoulos W."/>
            <person name="Labutti K."/>
            <person name="Pangilinan J."/>
            <person name="Ruiz-Duenas F.J."/>
            <person name="Barrasa J.M."/>
            <person name="Sanchez-Garcia M."/>
            <person name="Camarero S."/>
            <person name="Miyauchi S."/>
            <person name="Serrano A."/>
            <person name="Linde D."/>
            <person name="Babiker R."/>
            <person name="Drula E."/>
            <person name="Ayuso-Fernandez I."/>
            <person name="Pacheco R."/>
            <person name="Padilla G."/>
            <person name="Ferreira P."/>
            <person name="Barriuso J."/>
            <person name="Kellner H."/>
            <person name="Castanera R."/>
            <person name="Alfaro M."/>
            <person name="Ramirez L."/>
            <person name="Pisabarro A.G."/>
            <person name="Kuo A."/>
            <person name="Tritt A."/>
            <person name="Lipzen A."/>
            <person name="He G."/>
            <person name="Yan M."/>
            <person name="Ng V."/>
            <person name="Cullen D."/>
            <person name="Martin F."/>
            <person name="Rosso M.-N."/>
            <person name="Henrissat B."/>
            <person name="Hibbett D."/>
            <person name="Martinez A.T."/>
            <person name="Grigoriev I.V."/>
        </authorList>
    </citation>
    <scope>NUCLEOTIDE SEQUENCE</scope>
    <source>
        <strain evidence="2">MF-IS2</strain>
    </source>
</reference>
<evidence type="ECO:0000256" key="1">
    <source>
        <dbReference type="SAM" id="MobiDB-lite"/>
    </source>
</evidence>
<dbReference type="EMBL" id="MU154212">
    <property type="protein sequence ID" value="KAF9439468.1"/>
    <property type="molecule type" value="Genomic_DNA"/>
</dbReference>
<keyword evidence="3" id="KW-1185">Reference proteome</keyword>
<proteinExistence type="predicted"/>
<evidence type="ECO:0000313" key="2">
    <source>
        <dbReference type="EMBL" id="KAF9439468.1"/>
    </source>
</evidence>
<name>A0A9P5WVV4_9AGAR</name>
<feature type="compositionally biased region" description="Polar residues" evidence="1">
    <location>
        <begin position="1"/>
        <end position="10"/>
    </location>
</feature>
<evidence type="ECO:0000313" key="3">
    <source>
        <dbReference type="Proteomes" id="UP000807342"/>
    </source>
</evidence>
<protein>
    <submittedName>
        <fullName evidence="2">Uncharacterized protein</fullName>
    </submittedName>
</protein>
<feature type="compositionally biased region" description="Polar residues" evidence="1">
    <location>
        <begin position="18"/>
        <end position="33"/>
    </location>
</feature>
<gene>
    <name evidence="2" type="ORF">P691DRAFT_780245</name>
</gene>
<organism evidence="2 3">
    <name type="scientific">Macrolepiota fuliginosa MF-IS2</name>
    <dbReference type="NCBI Taxonomy" id="1400762"/>
    <lineage>
        <taxon>Eukaryota</taxon>
        <taxon>Fungi</taxon>
        <taxon>Dikarya</taxon>
        <taxon>Basidiomycota</taxon>
        <taxon>Agaricomycotina</taxon>
        <taxon>Agaricomycetes</taxon>
        <taxon>Agaricomycetidae</taxon>
        <taxon>Agaricales</taxon>
        <taxon>Agaricineae</taxon>
        <taxon>Agaricaceae</taxon>
        <taxon>Macrolepiota</taxon>
    </lineage>
</organism>
<feature type="region of interest" description="Disordered" evidence="1">
    <location>
        <begin position="1"/>
        <end position="43"/>
    </location>
</feature>
<comment type="caution">
    <text evidence="2">The sequence shown here is derived from an EMBL/GenBank/DDBJ whole genome shotgun (WGS) entry which is preliminary data.</text>
</comment>
<dbReference type="AlphaFoldDB" id="A0A9P5WVV4"/>
<feature type="non-terminal residue" evidence="2">
    <location>
        <position position="150"/>
    </location>
</feature>